<evidence type="ECO:0000256" key="13">
    <source>
        <dbReference type="ARBA" id="ARBA00048423"/>
    </source>
</evidence>
<dbReference type="Proteomes" id="UP000388235">
    <property type="component" value="Chromosome"/>
</dbReference>
<keyword evidence="7 18" id="KW-0732">Signal</keyword>
<keyword evidence="5 14" id="KW-0808">Transferase</keyword>
<dbReference type="InterPro" id="IPR036909">
    <property type="entry name" value="Cyt_c-like_dom_sf"/>
</dbReference>
<dbReference type="RefSeq" id="WP_153714334.1">
    <property type="nucleotide sequence ID" value="NZ_CP045871.1"/>
</dbReference>
<evidence type="ECO:0000256" key="16">
    <source>
        <dbReference type="PIRSR" id="PIRSR038455-2"/>
    </source>
</evidence>
<feature type="domain" description="Cytochrome c" evidence="19">
    <location>
        <begin position="174"/>
        <end position="267"/>
    </location>
</feature>
<dbReference type="GO" id="GO:0042597">
    <property type="term" value="C:periplasmic space"/>
    <property type="evidence" value="ECO:0007669"/>
    <property type="project" value="UniProtKB-SubCell"/>
</dbReference>
<keyword evidence="4 14" id="KW-0349">Heme</keyword>
<proteinExistence type="inferred from homology"/>
<keyword evidence="8 14" id="KW-0574">Periplasm</keyword>
<dbReference type="KEGG" id="llp:GH975_09710"/>
<name>A0A5Q2QG69_9GAMM</name>
<feature type="chain" id="PRO_5024413605" description="SoxAX cytochrome complex subunit A" evidence="18">
    <location>
        <begin position="22"/>
        <end position="275"/>
    </location>
</feature>
<dbReference type="InterPro" id="IPR025710">
    <property type="entry name" value="SoxA"/>
</dbReference>
<dbReference type="GO" id="GO:0046872">
    <property type="term" value="F:metal ion binding"/>
    <property type="evidence" value="ECO:0007669"/>
    <property type="project" value="UniProtKB-KW"/>
</dbReference>
<dbReference type="EMBL" id="CP045871">
    <property type="protein sequence ID" value="QGG80830.1"/>
    <property type="molecule type" value="Genomic_DNA"/>
</dbReference>
<reference evidence="20 21" key="1">
    <citation type="submission" date="2019-11" db="EMBL/GenBank/DDBJ databases">
        <authorList>
            <person name="Khan S.A."/>
            <person name="Jeon C.O."/>
            <person name="Chun B.H."/>
        </authorList>
    </citation>
    <scope>NUCLEOTIDE SEQUENCE [LARGE SCALE GENOMIC DNA]</scope>
    <source>
        <strain evidence="20 21">IMCC 1097</strain>
    </source>
</reference>
<feature type="domain" description="Cytochrome c" evidence="19">
    <location>
        <begin position="77"/>
        <end position="155"/>
    </location>
</feature>
<evidence type="ECO:0000256" key="17">
    <source>
        <dbReference type="PIRSR" id="PIRSR038455-3"/>
    </source>
</evidence>
<dbReference type="GO" id="GO:0016669">
    <property type="term" value="F:oxidoreductase activity, acting on a sulfur group of donors, cytochrome as acceptor"/>
    <property type="evidence" value="ECO:0007669"/>
    <property type="project" value="InterPro"/>
</dbReference>
<accession>A0A5Q2QG69</accession>
<feature type="active site" description="Cysteine persulfide intermediate" evidence="15">
    <location>
        <position position="236"/>
    </location>
</feature>
<organism evidence="20 21">
    <name type="scientific">Litorivicinus lipolyticus</name>
    <dbReference type="NCBI Taxonomy" id="418701"/>
    <lineage>
        <taxon>Bacteria</taxon>
        <taxon>Pseudomonadati</taxon>
        <taxon>Pseudomonadota</taxon>
        <taxon>Gammaproteobacteria</taxon>
        <taxon>Oceanospirillales</taxon>
        <taxon>Litorivicinaceae</taxon>
        <taxon>Litorivicinus</taxon>
    </lineage>
</organism>
<keyword evidence="21" id="KW-1185">Reference proteome</keyword>
<evidence type="ECO:0000256" key="3">
    <source>
        <dbReference type="ARBA" id="ARBA00022448"/>
    </source>
</evidence>
<comment type="subcellular location">
    <subcellularLocation>
        <location evidence="1 14">Periplasm</location>
    </subcellularLocation>
</comment>
<keyword evidence="10 14" id="KW-0408">Iron</keyword>
<evidence type="ECO:0000256" key="10">
    <source>
        <dbReference type="ARBA" id="ARBA00023004"/>
    </source>
</evidence>
<evidence type="ECO:0000256" key="18">
    <source>
        <dbReference type="SAM" id="SignalP"/>
    </source>
</evidence>
<evidence type="ECO:0000256" key="11">
    <source>
        <dbReference type="ARBA" id="ARBA00025746"/>
    </source>
</evidence>
<sequence>MTTLTRLTLALSVAVSGAAVASPEADQKAFQKFYESRFSQVAEGDFINGVYSILPGAREQWEAIEEFPPYEPEIEAGEELYNTAFANGKSFADCFDSPAQRENYPYWDGDRDMVVTMERAINECRTANGEKAWGWKKGKIAALSAYMSYESRGQVINTVIPADDAGALAAYESGKEMFYTKRGQLNFSCSDCHMYGAGLNARADTMSPAFGHASHWPVYRSKWQAMGTLHRRFGGCNTNVRAKPLKAQGPEYSNLEYFLTYMSNGLEFNGPGARK</sequence>
<dbReference type="GO" id="GO:0019417">
    <property type="term" value="P:sulfur oxidation"/>
    <property type="evidence" value="ECO:0007669"/>
    <property type="project" value="InterPro"/>
</dbReference>
<feature type="binding site" description="covalent" evidence="16">
    <location>
        <position position="189"/>
    </location>
    <ligand>
        <name>heme c</name>
        <dbReference type="ChEBI" id="CHEBI:61717"/>
        <label>2</label>
    </ligand>
</feature>
<feature type="signal peptide" evidence="18">
    <location>
        <begin position="1"/>
        <end position="21"/>
    </location>
</feature>
<evidence type="ECO:0000256" key="15">
    <source>
        <dbReference type="PIRSR" id="PIRSR038455-1"/>
    </source>
</evidence>
<protein>
    <recommendedName>
        <fullName evidence="14">SoxAX cytochrome complex subunit A</fullName>
        <ecNumber evidence="14">2.8.5.2</ecNumber>
    </recommendedName>
    <alternativeName>
        <fullName evidence="14">Protein SoxA</fullName>
    </alternativeName>
    <alternativeName>
        <fullName evidence="14">Sulfur oxidizing protein A</fullName>
    </alternativeName>
    <alternativeName>
        <fullName evidence="14">Thiosulfate-oxidizing multienzyme system protein SoxA</fullName>
    </alternativeName>
</protein>
<dbReference type="PIRSF" id="PIRSF038455">
    <property type="entry name" value="SoxA"/>
    <property type="match status" value="1"/>
</dbReference>
<comment type="subunit">
    <text evidence="2 14">Heterodimer of SoxA and SoxX.</text>
</comment>
<evidence type="ECO:0000256" key="4">
    <source>
        <dbReference type="ARBA" id="ARBA00022617"/>
    </source>
</evidence>
<gene>
    <name evidence="20" type="primary">soxA</name>
    <name evidence="20" type="ORF">GH975_09710</name>
</gene>
<comment type="similarity">
    <text evidence="11 14">Belongs to the SoxA family.</text>
</comment>
<keyword evidence="9 14" id="KW-0249">Electron transport</keyword>
<dbReference type="GO" id="GO:0009055">
    <property type="term" value="F:electron transfer activity"/>
    <property type="evidence" value="ECO:0007669"/>
    <property type="project" value="InterPro"/>
</dbReference>
<dbReference type="EC" id="2.8.5.2" evidence="14"/>
<feature type="binding site" description="axial binding residue" evidence="17">
    <location>
        <position position="124"/>
    </location>
    <ligand>
        <name>heme c</name>
        <dbReference type="ChEBI" id="CHEBI:61717"/>
        <label>1</label>
    </ligand>
    <ligandPart>
        <name>Fe</name>
        <dbReference type="ChEBI" id="CHEBI:18248"/>
    </ligandPart>
</feature>
<feature type="binding site" description="covalent" evidence="16">
    <location>
        <position position="94"/>
    </location>
    <ligand>
        <name>heme c</name>
        <dbReference type="ChEBI" id="CHEBI:61717"/>
        <label>1</label>
    </ligand>
</feature>
<comment type="catalytic activity">
    <reaction evidence="13 14">
        <text>S-sulfanyl-L-cysteinyl-[SoxY protein] + thiosulfate + 2 Fe(III)-[cytochrome c] = S-(2-sulfodisulfanyl)-L-cysteinyl-[SoxY protein] + 2 Fe(II)-[cytochrome c] + 2 H(+)</text>
        <dbReference type="Rhea" id="RHEA:51224"/>
        <dbReference type="Rhea" id="RHEA-COMP:10350"/>
        <dbReference type="Rhea" id="RHEA-COMP:14399"/>
        <dbReference type="Rhea" id="RHEA-COMP:14689"/>
        <dbReference type="Rhea" id="RHEA-COMP:14690"/>
        <dbReference type="ChEBI" id="CHEBI:15378"/>
        <dbReference type="ChEBI" id="CHEBI:29033"/>
        <dbReference type="ChEBI" id="CHEBI:29034"/>
        <dbReference type="ChEBI" id="CHEBI:33542"/>
        <dbReference type="ChEBI" id="CHEBI:61963"/>
        <dbReference type="ChEBI" id="CHEBI:140664"/>
        <dbReference type="EC" id="2.8.5.2"/>
    </reaction>
</comment>
<dbReference type="Pfam" id="PF21342">
    <property type="entry name" value="SoxA-TsdA_cyt-c"/>
    <property type="match status" value="2"/>
</dbReference>
<evidence type="ECO:0000256" key="6">
    <source>
        <dbReference type="ARBA" id="ARBA00022723"/>
    </source>
</evidence>
<dbReference type="AlphaFoldDB" id="A0A5Q2QG69"/>
<dbReference type="GO" id="GO:0020037">
    <property type="term" value="F:heme binding"/>
    <property type="evidence" value="ECO:0007669"/>
    <property type="project" value="InterPro"/>
</dbReference>
<comment type="catalytic activity">
    <reaction evidence="12 14">
        <text>L-cysteinyl-[SoxY protein] + thiosulfate + 2 Fe(III)-[cytochrome c] = S-sulfosulfanyl-L-cysteinyl-[SoxY protein] + 2 Fe(II)-[cytochrome c] + 2 H(+)</text>
        <dbReference type="Rhea" id="RHEA:56720"/>
        <dbReference type="Rhea" id="RHEA-COMP:10350"/>
        <dbReference type="Rhea" id="RHEA-COMP:14328"/>
        <dbReference type="Rhea" id="RHEA-COMP:14399"/>
        <dbReference type="Rhea" id="RHEA-COMP:14691"/>
        <dbReference type="ChEBI" id="CHEBI:15378"/>
        <dbReference type="ChEBI" id="CHEBI:29033"/>
        <dbReference type="ChEBI" id="CHEBI:29034"/>
        <dbReference type="ChEBI" id="CHEBI:29950"/>
        <dbReference type="ChEBI" id="CHEBI:33542"/>
        <dbReference type="ChEBI" id="CHEBI:139321"/>
        <dbReference type="EC" id="2.8.5.2"/>
    </reaction>
</comment>
<evidence type="ECO:0000256" key="1">
    <source>
        <dbReference type="ARBA" id="ARBA00004418"/>
    </source>
</evidence>
<feature type="binding site" description="axial binding residue" evidence="17">
    <location>
        <position position="236"/>
    </location>
    <ligand>
        <name>heme c</name>
        <dbReference type="ChEBI" id="CHEBI:61717"/>
        <label>2</label>
    </ligand>
    <ligandPart>
        <name>Fe</name>
        <dbReference type="ChEBI" id="CHEBI:18248"/>
    </ligandPart>
</feature>
<evidence type="ECO:0000256" key="9">
    <source>
        <dbReference type="ARBA" id="ARBA00022982"/>
    </source>
</evidence>
<keyword evidence="6 14" id="KW-0479">Metal-binding</keyword>
<comment type="cofactor">
    <cofactor evidence="16">
        <name>heme</name>
        <dbReference type="ChEBI" id="CHEBI:30413"/>
    </cofactor>
    <text evidence="16">Binds 2 heme groups per subunit.</text>
</comment>
<dbReference type="GO" id="GO:0070069">
    <property type="term" value="C:cytochrome complex"/>
    <property type="evidence" value="ECO:0007669"/>
    <property type="project" value="InterPro"/>
</dbReference>
<dbReference type="Gene3D" id="1.10.760.10">
    <property type="entry name" value="Cytochrome c-like domain"/>
    <property type="match status" value="2"/>
</dbReference>
<dbReference type="SUPFAM" id="SSF46626">
    <property type="entry name" value="Cytochrome c"/>
    <property type="match status" value="2"/>
</dbReference>
<dbReference type="NCBIfam" id="TIGR04484">
    <property type="entry name" value="thiosulf_SoxA"/>
    <property type="match status" value="1"/>
</dbReference>
<feature type="binding site" description="axial binding residue" evidence="17">
    <location>
        <position position="193"/>
    </location>
    <ligand>
        <name>heme c</name>
        <dbReference type="ChEBI" id="CHEBI:61717"/>
        <label>2</label>
    </ligand>
    <ligandPart>
        <name>Fe</name>
        <dbReference type="ChEBI" id="CHEBI:18248"/>
    </ligandPart>
</feature>
<dbReference type="GO" id="GO:0016740">
    <property type="term" value="F:transferase activity"/>
    <property type="evidence" value="ECO:0007669"/>
    <property type="project" value="UniProtKB-KW"/>
</dbReference>
<evidence type="ECO:0000259" key="19">
    <source>
        <dbReference type="Pfam" id="PF21342"/>
    </source>
</evidence>
<evidence type="ECO:0000256" key="8">
    <source>
        <dbReference type="ARBA" id="ARBA00022764"/>
    </source>
</evidence>
<dbReference type="InterPro" id="IPR009056">
    <property type="entry name" value="Cyt_c-like_dom"/>
</dbReference>
<evidence type="ECO:0000313" key="21">
    <source>
        <dbReference type="Proteomes" id="UP000388235"/>
    </source>
</evidence>
<evidence type="ECO:0000256" key="14">
    <source>
        <dbReference type="PIRNR" id="PIRNR038455"/>
    </source>
</evidence>
<feature type="binding site" evidence="16">
    <location>
        <position position="232"/>
    </location>
    <ligand>
        <name>substrate</name>
    </ligand>
</feature>
<feature type="binding site" description="covalent" evidence="16">
    <location>
        <position position="192"/>
    </location>
    <ligand>
        <name>heme c</name>
        <dbReference type="ChEBI" id="CHEBI:61717"/>
        <label>2</label>
    </ligand>
</feature>
<evidence type="ECO:0000256" key="7">
    <source>
        <dbReference type="ARBA" id="ARBA00022729"/>
    </source>
</evidence>
<dbReference type="OrthoDB" id="9808312at2"/>
<keyword evidence="3 14" id="KW-0813">Transport</keyword>
<evidence type="ECO:0000256" key="12">
    <source>
        <dbReference type="ARBA" id="ARBA00048077"/>
    </source>
</evidence>
<evidence type="ECO:0000256" key="2">
    <source>
        <dbReference type="ARBA" id="ARBA00011530"/>
    </source>
</evidence>
<evidence type="ECO:0000256" key="5">
    <source>
        <dbReference type="ARBA" id="ARBA00022679"/>
    </source>
</evidence>
<evidence type="ECO:0000313" key="20">
    <source>
        <dbReference type="EMBL" id="QGG80830.1"/>
    </source>
</evidence>